<accession>A0A2M7XIC9</accession>
<protein>
    <submittedName>
        <fullName evidence="2">Uncharacterized protein</fullName>
    </submittedName>
</protein>
<evidence type="ECO:0000313" key="3">
    <source>
        <dbReference type="Proteomes" id="UP000229749"/>
    </source>
</evidence>
<keyword evidence="1" id="KW-0472">Membrane</keyword>
<evidence type="ECO:0000313" key="2">
    <source>
        <dbReference type="EMBL" id="PJA47692.1"/>
    </source>
</evidence>
<feature type="transmembrane region" description="Helical" evidence="1">
    <location>
        <begin position="29"/>
        <end position="54"/>
    </location>
</feature>
<name>A0A2M7XIC9_9BACT</name>
<dbReference type="EMBL" id="PFWS01000005">
    <property type="protein sequence ID" value="PJA47692.1"/>
    <property type="molecule type" value="Genomic_DNA"/>
</dbReference>
<dbReference type="Proteomes" id="UP000229749">
    <property type="component" value="Unassembled WGS sequence"/>
</dbReference>
<organism evidence="2 3">
    <name type="scientific">Candidatus Uhrbacteria bacterium CG_4_9_14_3_um_filter_36_7</name>
    <dbReference type="NCBI Taxonomy" id="1975033"/>
    <lineage>
        <taxon>Bacteria</taxon>
        <taxon>Candidatus Uhriibacteriota</taxon>
    </lineage>
</organism>
<keyword evidence="1" id="KW-0812">Transmembrane</keyword>
<dbReference type="AlphaFoldDB" id="A0A2M7XIC9"/>
<reference evidence="3" key="1">
    <citation type="submission" date="2017-09" db="EMBL/GenBank/DDBJ databases">
        <title>Depth-based differentiation of microbial function through sediment-hosted aquifers and enrichment of novel symbionts in the deep terrestrial subsurface.</title>
        <authorList>
            <person name="Probst A.J."/>
            <person name="Ladd B."/>
            <person name="Jarett J.K."/>
            <person name="Geller-Mcgrath D.E."/>
            <person name="Sieber C.M.K."/>
            <person name="Emerson J.B."/>
            <person name="Anantharaman K."/>
            <person name="Thomas B.C."/>
            <person name="Malmstrom R."/>
            <person name="Stieglmeier M."/>
            <person name="Klingl A."/>
            <person name="Woyke T."/>
            <person name="Ryan C.M."/>
            <person name="Banfield J.F."/>
        </authorList>
    </citation>
    <scope>NUCLEOTIDE SEQUENCE [LARGE SCALE GENOMIC DNA]</scope>
</reference>
<proteinExistence type="predicted"/>
<keyword evidence="1" id="KW-1133">Transmembrane helix</keyword>
<comment type="caution">
    <text evidence="2">The sequence shown here is derived from an EMBL/GenBank/DDBJ whole genome shotgun (WGS) entry which is preliminary data.</text>
</comment>
<gene>
    <name evidence="2" type="ORF">CO172_00325</name>
</gene>
<evidence type="ECO:0000256" key="1">
    <source>
        <dbReference type="SAM" id="Phobius"/>
    </source>
</evidence>
<sequence>MNRKILQSLDTKTERTFERSLWFIEHRSFLRSLIFGIWFVVDLMLISFAGWVFIETFLLRSDLVEFETSSMAVLGQKELHQFSKSHTALNLEINPVSVFSLGDNQYDFYTQITNPNSEWWATFDYVFIFQNGETTPTQRGFILPGSEKPLVFLGYKTSTKPVQAKIYISQIDWKRLDAHVFSDYETWLSDRIAFEISDTRFSRELEINGKTVGQIEFSLKNKTAFGYWEPRFFIFLIRGNTVAGVTSTTLSSLKALEERTVSVHWLGTLPAVSRIEVIPDILLFDPSAFMPI</sequence>